<organism evidence="1 2">
    <name type="scientific">Solanum commersonii</name>
    <name type="common">Commerson's wild potato</name>
    <name type="synonym">Commerson's nightshade</name>
    <dbReference type="NCBI Taxonomy" id="4109"/>
    <lineage>
        <taxon>Eukaryota</taxon>
        <taxon>Viridiplantae</taxon>
        <taxon>Streptophyta</taxon>
        <taxon>Embryophyta</taxon>
        <taxon>Tracheophyta</taxon>
        <taxon>Spermatophyta</taxon>
        <taxon>Magnoliopsida</taxon>
        <taxon>eudicotyledons</taxon>
        <taxon>Gunneridae</taxon>
        <taxon>Pentapetalae</taxon>
        <taxon>asterids</taxon>
        <taxon>lamiids</taxon>
        <taxon>Solanales</taxon>
        <taxon>Solanaceae</taxon>
        <taxon>Solanoideae</taxon>
        <taxon>Solaneae</taxon>
        <taxon>Solanum</taxon>
    </lineage>
</organism>
<accession>A0A9J5YXF9</accession>
<gene>
    <name evidence="1" type="ORF">H5410_025993</name>
</gene>
<dbReference type="Proteomes" id="UP000824120">
    <property type="component" value="Chromosome 5"/>
</dbReference>
<protein>
    <submittedName>
        <fullName evidence="1">Uncharacterized protein</fullName>
    </submittedName>
</protein>
<evidence type="ECO:0000313" key="1">
    <source>
        <dbReference type="EMBL" id="KAG5604501.1"/>
    </source>
</evidence>
<dbReference type="SUPFAM" id="SSF52047">
    <property type="entry name" value="RNI-like"/>
    <property type="match status" value="1"/>
</dbReference>
<proteinExistence type="predicted"/>
<keyword evidence="2" id="KW-1185">Reference proteome</keyword>
<comment type="caution">
    <text evidence="1">The sequence shown here is derived from an EMBL/GenBank/DDBJ whole genome shotgun (WGS) entry which is preliminary data.</text>
</comment>
<evidence type="ECO:0000313" key="2">
    <source>
        <dbReference type="Proteomes" id="UP000824120"/>
    </source>
</evidence>
<dbReference type="AlphaFoldDB" id="A0A9J5YXF9"/>
<dbReference type="PANTHER" id="PTHR31639:SF290">
    <property type="entry name" value="F-BOX DOMAIN-CONTAINING PROTEIN"/>
    <property type="match status" value="1"/>
</dbReference>
<dbReference type="EMBL" id="JACXVP010000005">
    <property type="protein sequence ID" value="KAG5604501.1"/>
    <property type="molecule type" value="Genomic_DNA"/>
</dbReference>
<dbReference type="OrthoDB" id="1282595at2759"/>
<sequence length="220" mass="24851">MRGSLPLSVTYQIASKMLQELASYRRNGYLYGPHLVFGPLFFKYVSNIGASAATVIHKILMQHTGNIMGFHLILRTCKLAQSDVDQCIIFVSKPGIQKVTLNMANDENYLLPDRIFTCATLTHLKLSRCFFKLPARCLQLEHSKIAGHRGSEDDLNLPMLETLELRFCVDVDSAYLVCPKLDNMSIVSSYTITFECFNVNPIFARIKHPLQEKGSVKTNM</sequence>
<dbReference type="PANTHER" id="PTHR31639">
    <property type="entry name" value="F-BOX PROTEIN-LIKE"/>
    <property type="match status" value="1"/>
</dbReference>
<reference evidence="1 2" key="1">
    <citation type="submission" date="2020-09" db="EMBL/GenBank/DDBJ databases">
        <title>De no assembly of potato wild relative species, Solanum commersonii.</title>
        <authorList>
            <person name="Cho K."/>
        </authorList>
    </citation>
    <scope>NUCLEOTIDE SEQUENCE [LARGE SCALE GENOMIC DNA]</scope>
    <source>
        <strain evidence="1">LZ3.2</strain>
        <tissue evidence="1">Leaf</tissue>
    </source>
</reference>
<name>A0A9J5YXF9_SOLCO</name>